<comment type="caution">
    <text evidence="2">The sequence shown here is derived from an EMBL/GenBank/DDBJ whole genome shotgun (WGS) entry which is preliminary data.</text>
</comment>
<name>A0A9P6R6S3_9FUNG</name>
<evidence type="ECO:0000313" key="2">
    <source>
        <dbReference type="EMBL" id="KAG0312454.1"/>
    </source>
</evidence>
<feature type="region of interest" description="Disordered" evidence="1">
    <location>
        <begin position="153"/>
        <end position="176"/>
    </location>
</feature>
<evidence type="ECO:0000313" key="3">
    <source>
        <dbReference type="Proteomes" id="UP000823405"/>
    </source>
</evidence>
<organism evidence="2 3">
    <name type="scientific">Linnemannia gamsii</name>
    <dbReference type="NCBI Taxonomy" id="64522"/>
    <lineage>
        <taxon>Eukaryota</taxon>
        <taxon>Fungi</taxon>
        <taxon>Fungi incertae sedis</taxon>
        <taxon>Mucoromycota</taxon>
        <taxon>Mortierellomycotina</taxon>
        <taxon>Mortierellomycetes</taxon>
        <taxon>Mortierellales</taxon>
        <taxon>Mortierellaceae</taxon>
        <taxon>Linnemannia</taxon>
    </lineage>
</organism>
<evidence type="ECO:0000256" key="1">
    <source>
        <dbReference type="SAM" id="MobiDB-lite"/>
    </source>
</evidence>
<feature type="region of interest" description="Disordered" evidence="1">
    <location>
        <begin position="588"/>
        <end position="641"/>
    </location>
</feature>
<dbReference type="OrthoDB" id="2418711at2759"/>
<feature type="compositionally biased region" description="Acidic residues" evidence="1">
    <location>
        <begin position="81"/>
        <end position="104"/>
    </location>
</feature>
<gene>
    <name evidence="2" type="ORF">BGZ97_011173</name>
</gene>
<feature type="compositionally biased region" description="Basic and acidic residues" evidence="1">
    <location>
        <begin position="153"/>
        <end position="162"/>
    </location>
</feature>
<dbReference type="AlphaFoldDB" id="A0A9P6R6S3"/>
<dbReference type="Proteomes" id="UP000823405">
    <property type="component" value="Unassembled WGS sequence"/>
</dbReference>
<accession>A0A9P6R6S3</accession>
<sequence length="800" mass="89865">MLSLLYLVDQANGPDNSPEWTDRIRGGIRFLAEKCKEDLVDIFEEDTQVSPSPEMDSEGGLSGYPRDDVDQEDDRERDGEYWEGESEEDDEEDNDGDDGDGDEEAESGLMMLREDDFRDPWRVAGKSMTTASSRSSISSVDGINFGSLDLNRRSSEQQRQDDPSGSTEAGASEGGGGGGGGGVLILGADVLCQVNHPFIPGGILWLCEAHNEMLCKGMAAEKLRQFIKSKKGNCIPMEKSAEIQFREREDARVFYRMLDEYKCVIKLKIGLDFDVLEGGVTEEDMWELCWAIHCSTVRDLTVDCGGGGGGASFRPLLGMMCRMGFVALTVENFDGSFLSPDELLFTHSTSRRSSRSNSASHHTNVDADVDIAVDVETSPSPSSVASQQQPFSLIDFRASPTIMSLPDNIQLKKLTFRHWTRVPDRRAIINLIRVLPNLTELETMTDSVEMLCQAIQDELQVQAHTETSRATYHPLSHLNLLEVGQYGSEAEFTLSKPSGSEGNIRILETHWKTNQSPRGLGMLQSPIGLETLEFTQCVRLWEMAPELQRIVGYNYSTLRKVEIVCATERMADVWVILRREFMQPMTIGSPEASSSSTSNGSFITNSSSPTDTGSHHSRRVSGGSDNSFSHHQQRQRHQQLKHRGPVHLLIHDRAGHILESPNVEQYDQTILDLGQYDETFRPQLELQCQIAKGLMFSLRELVVCLTSRTFEDVEFMKAIWNLMDQLQGLQSLTIQMHDDGSTLSSTKRIQGGRQDKSQGQDMMPRRLLEAFRRVARIEVGSYWNERFERWMQELLVQERI</sequence>
<protein>
    <submittedName>
        <fullName evidence="2">Uncharacterized protein</fullName>
    </submittedName>
</protein>
<feature type="compositionally biased region" description="Basic residues" evidence="1">
    <location>
        <begin position="631"/>
        <end position="641"/>
    </location>
</feature>
<dbReference type="EMBL" id="JAAAIN010000614">
    <property type="protein sequence ID" value="KAG0312454.1"/>
    <property type="molecule type" value="Genomic_DNA"/>
</dbReference>
<feature type="compositionally biased region" description="Low complexity" evidence="1">
    <location>
        <begin position="588"/>
        <end position="609"/>
    </location>
</feature>
<proteinExistence type="predicted"/>
<feature type="region of interest" description="Disordered" evidence="1">
    <location>
        <begin position="42"/>
        <end position="104"/>
    </location>
</feature>
<keyword evidence="3" id="KW-1185">Reference proteome</keyword>
<reference evidence="2" key="1">
    <citation type="journal article" date="2020" name="Fungal Divers.">
        <title>Resolving the Mortierellaceae phylogeny through synthesis of multi-gene phylogenetics and phylogenomics.</title>
        <authorList>
            <person name="Vandepol N."/>
            <person name="Liber J."/>
            <person name="Desiro A."/>
            <person name="Na H."/>
            <person name="Kennedy M."/>
            <person name="Barry K."/>
            <person name="Grigoriev I.V."/>
            <person name="Miller A.N."/>
            <person name="O'Donnell K."/>
            <person name="Stajich J.E."/>
            <person name="Bonito G."/>
        </authorList>
    </citation>
    <scope>NUCLEOTIDE SEQUENCE</scope>
    <source>
        <strain evidence="2">NVP60</strain>
    </source>
</reference>